<evidence type="ECO:0000256" key="1">
    <source>
        <dbReference type="SAM" id="Coils"/>
    </source>
</evidence>
<evidence type="ECO:0000313" key="2">
    <source>
        <dbReference type="EMBL" id="RPF47106.1"/>
    </source>
</evidence>
<dbReference type="EMBL" id="RKRE01000002">
    <property type="protein sequence ID" value="RPF47106.1"/>
    <property type="molecule type" value="Genomic_DNA"/>
</dbReference>
<dbReference type="OrthoDB" id="1808310at2"/>
<keyword evidence="1" id="KW-0175">Coiled coil</keyword>
<dbReference type="RefSeq" id="WP_123929927.1">
    <property type="nucleotide sequence ID" value="NZ_RKRE01000002.1"/>
</dbReference>
<keyword evidence="3" id="KW-1185">Reference proteome</keyword>
<comment type="caution">
    <text evidence="2">The sequence shown here is derived from an EMBL/GenBank/DDBJ whole genome shotgun (WGS) entry which is preliminary data.</text>
</comment>
<name>A0A3N5APF1_9THEO</name>
<dbReference type="Proteomes" id="UP000282654">
    <property type="component" value="Unassembled WGS sequence"/>
</dbReference>
<sequence>MLKNLIEQARVLPGEVERLTLKLYETKQRLHTLLEDKAKLEAQVAGEVAGETDGNGKKRYPNEEARKAEIAKRLAANEIYQANEEAVKQAREEAVALEAKLDRARYQHRTATTLLNLLASAIQAGRKDIEEAILSSTEAAKREAAKKFVEGVKEIAKGNGSSNGNGNGNGNSLKEAKVTVLEARPGKSEGTIRAYCQTEEGEKVAVYAKNSTGKKLAAAIGEAVALKFKEMDHGWFAVSIN</sequence>
<feature type="coiled-coil region" evidence="1">
    <location>
        <begin position="80"/>
        <end position="107"/>
    </location>
</feature>
<gene>
    <name evidence="2" type="ORF">EDD75_1379</name>
</gene>
<protein>
    <submittedName>
        <fullName evidence="2">Uncharacterized protein</fullName>
    </submittedName>
</protein>
<dbReference type="AlphaFoldDB" id="A0A3N5APF1"/>
<reference evidence="2 3" key="1">
    <citation type="submission" date="2018-11" db="EMBL/GenBank/DDBJ databases">
        <title>Genomic Encyclopedia of Type Strains, Phase IV (KMG-IV): sequencing the most valuable type-strain genomes for metagenomic binning, comparative biology and taxonomic classification.</title>
        <authorList>
            <person name="Goeker M."/>
        </authorList>
    </citation>
    <scope>NUCLEOTIDE SEQUENCE [LARGE SCALE GENOMIC DNA]</scope>
    <source>
        <strain evidence="2 3">DSM 102936</strain>
    </source>
</reference>
<organism evidence="2 3">
    <name type="scientific">Thermodesulfitimonas autotrophica</name>
    <dbReference type="NCBI Taxonomy" id="1894989"/>
    <lineage>
        <taxon>Bacteria</taxon>
        <taxon>Bacillati</taxon>
        <taxon>Bacillota</taxon>
        <taxon>Clostridia</taxon>
        <taxon>Thermoanaerobacterales</taxon>
        <taxon>Thermoanaerobacteraceae</taxon>
        <taxon>Thermodesulfitimonas</taxon>
    </lineage>
</organism>
<evidence type="ECO:0000313" key="3">
    <source>
        <dbReference type="Proteomes" id="UP000282654"/>
    </source>
</evidence>
<proteinExistence type="predicted"/>
<accession>A0A3N5APF1</accession>